<organism evidence="1 2">
    <name type="scientific">Demequina zhanjiangensis</name>
    <dbReference type="NCBI Taxonomy" id="3051659"/>
    <lineage>
        <taxon>Bacteria</taxon>
        <taxon>Bacillati</taxon>
        <taxon>Actinomycetota</taxon>
        <taxon>Actinomycetes</taxon>
        <taxon>Micrococcales</taxon>
        <taxon>Demequinaceae</taxon>
        <taxon>Demequina</taxon>
    </lineage>
</organism>
<dbReference type="EMBL" id="JAUHPV010000006">
    <property type="protein sequence ID" value="MDN4473382.1"/>
    <property type="molecule type" value="Genomic_DNA"/>
</dbReference>
<comment type="caution">
    <text evidence="1">The sequence shown here is derived from an EMBL/GenBank/DDBJ whole genome shotgun (WGS) entry which is preliminary data.</text>
</comment>
<proteinExistence type="predicted"/>
<sequence>MAIIDAQLVDERNAIEVPLGPTRYRAELWTGPGLTSAMEAWDLVGENVLDAIAWLDEQVRARRPCRGILSVSYALTAGGTRAPNPIATQRIYDTVDAPEGVYHPDPPPAPFVLRAVANPDDFD</sequence>
<protein>
    <submittedName>
        <fullName evidence="1">Uncharacterized protein</fullName>
    </submittedName>
</protein>
<keyword evidence="2" id="KW-1185">Reference proteome</keyword>
<gene>
    <name evidence="1" type="ORF">QQX04_10300</name>
</gene>
<accession>A0ABT8G2T3</accession>
<reference evidence="1" key="1">
    <citation type="submission" date="2023-06" db="EMBL/GenBank/DDBJ databases">
        <title>SYSU T00b26.</title>
        <authorList>
            <person name="Gao L."/>
            <person name="Fang B.-Z."/>
            <person name="Li W.-J."/>
        </authorList>
    </citation>
    <scope>NUCLEOTIDE SEQUENCE</scope>
    <source>
        <strain evidence="1">SYSU T00b26</strain>
    </source>
</reference>
<name>A0ABT8G2T3_9MICO</name>
<dbReference type="Proteomes" id="UP001172738">
    <property type="component" value="Unassembled WGS sequence"/>
</dbReference>
<evidence type="ECO:0000313" key="1">
    <source>
        <dbReference type="EMBL" id="MDN4473382.1"/>
    </source>
</evidence>
<evidence type="ECO:0000313" key="2">
    <source>
        <dbReference type="Proteomes" id="UP001172738"/>
    </source>
</evidence>
<dbReference type="RefSeq" id="WP_301128880.1">
    <property type="nucleotide sequence ID" value="NZ_JAUHPV010000006.1"/>
</dbReference>